<dbReference type="GO" id="GO:0003824">
    <property type="term" value="F:catalytic activity"/>
    <property type="evidence" value="ECO:0007669"/>
    <property type="project" value="InterPro"/>
</dbReference>
<accession>A0A7S1HSN8</accession>
<evidence type="ECO:0000259" key="1">
    <source>
        <dbReference type="Pfam" id="PF03372"/>
    </source>
</evidence>
<dbReference type="EMBL" id="HBGA01002390">
    <property type="protein sequence ID" value="CAD8989812.1"/>
    <property type="molecule type" value="Transcribed_RNA"/>
</dbReference>
<dbReference type="SUPFAM" id="SSF56219">
    <property type="entry name" value="DNase I-like"/>
    <property type="match status" value="1"/>
</dbReference>
<evidence type="ECO:0000313" key="2">
    <source>
        <dbReference type="EMBL" id="CAD8989812.1"/>
    </source>
</evidence>
<dbReference type="InterPro" id="IPR005135">
    <property type="entry name" value="Endo/exonuclease/phosphatase"/>
</dbReference>
<protein>
    <recommendedName>
        <fullName evidence="1">Endonuclease/exonuclease/phosphatase domain-containing protein</fullName>
    </recommendedName>
</protein>
<organism evidence="2">
    <name type="scientific">Eutreptiella gymnastica</name>
    <dbReference type="NCBI Taxonomy" id="73025"/>
    <lineage>
        <taxon>Eukaryota</taxon>
        <taxon>Discoba</taxon>
        <taxon>Euglenozoa</taxon>
        <taxon>Euglenida</taxon>
        <taxon>Spirocuta</taxon>
        <taxon>Euglenophyceae</taxon>
        <taxon>Eutreptiales</taxon>
        <taxon>Eutreptiaceae</taxon>
        <taxon>Eutreptiella</taxon>
    </lineage>
</organism>
<dbReference type="InterPro" id="IPR036691">
    <property type="entry name" value="Endo/exonu/phosph_ase_sf"/>
</dbReference>
<dbReference type="Pfam" id="PF03372">
    <property type="entry name" value="Exo_endo_phos"/>
    <property type="match status" value="1"/>
</dbReference>
<feature type="domain" description="Endonuclease/exonuclease/phosphatase" evidence="1">
    <location>
        <begin position="348"/>
        <end position="522"/>
    </location>
</feature>
<name>A0A7S1HSN8_9EUGL</name>
<gene>
    <name evidence="2" type="ORF">EGYM00392_LOCUS854</name>
</gene>
<dbReference type="Gene3D" id="3.60.10.10">
    <property type="entry name" value="Endonuclease/exonuclease/phosphatase"/>
    <property type="match status" value="1"/>
</dbReference>
<proteinExistence type="predicted"/>
<reference evidence="2" key="1">
    <citation type="submission" date="2021-01" db="EMBL/GenBank/DDBJ databases">
        <authorList>
            <person name="Corre E."/>
            <person name="Pelletier E."/>
            <person name="Niang G."/>
            <person name="Scheremetjew M."/>
            <person name="Finn R."/>
            <person name="Kale V."/>
            <person name="Holt S."/>
            <person name="Cochrane G."/>
            <person name="Meng A."/>
            <person name="Brown T."/>
            <person name="Cohen L."/>
        </authorList>
    </citation>
    <scope>NUCLEOTIDE SEQUENCE</scope>
    <source>
        <strain evidence="2">NIES-381</strain>
    </source>
</reference>
<sequence>MTGPTGLLQLMSKCYSLEHLVEVRQTLRAALREAEAAPSRIGTEDATPTPTVACVRCGTVLLQGGLASCPQCVSPSILTIPTHYTQVTVQSGCADFVAARPTAIHPDPLILLPPPDLPTAASFQVTTTWTTLSCVFAWIGRFKEAIKKDGATWATPPMQQGGINLVYWDTSSGLDDEGNGGAPSSFEYRRVGFGTWWRLHEVPCDGVLPGALWECEATTCNHCGRPMLLTTTLTAPSSPTRSLILLPHLLCPHLQGVEPALTTDIANRCWTLTPFGREYGVAAVTSFRWDACGPVSLQHKVHVALVNPCFRQLRSPWPTDVEELAPLSIYCNNLTGVTHQVPELRLRMLALRPSMVFLQEVWDHSVLPDWLPRSMKAVCGSVVGPGTGLVVAWSRALQGASAEHTVVLDDRHVLAVLVPTKSHGMLLLVCVHIHPKLSHAGQTSVLRAVANVEGMAKPELTILAGDLNMSPEADGPLRYAMSKQGVLRSFRPVFPVGTKTNFTYRQGQAAATAIDHIYIKGSVLDMEGLILPAYSTHSALYATATPSTAKPDPFAWKLFRWTICSPEQWAAASAHVSAAWGYLAASSASPDEFISVAHFYLTQLVPSRRSPMASLLEAEDLRPPYDLEQAKRVDSILRARVKDSELYSKSEQVNVLTITSSTRGMLGQPQKPLRPYEGILPHPSAILRTREERLSEVSKQASYVQENRHLRVDAPTLLAAEEWEPWQSNRVLHQDLPMPLILEALRMQLPLSDPLEMMKLFDVRQGADPIDRTILRRSLEKGVSTATSADNLPPKLFKPAHGGLVDGCESIIRMCREGAPCVSQVIVQYGLYKGKDPRHLFRSYRPVSVSSPICGAEARGAQELISTTMEITGMVTPDLYAYRKEITPAMLVLATRAASTSSLLAHGQVAVGKWDEKDAFFRFQRHDVNALTHGGPGVWSFGDWTEAFYGRQELRPLTEEGFAPGVTPAEGGNQGCPAAGDCFHAVQAALNAALSRDGQIALPSDRGLLPAERMCFSDDRNFLTSSLEYLTKKEDDSIVKSIMAGRVPNREKLERFLVLNRNQEVRLVVRPILGTDAKTKSKGLDIVGIPVLHNLPMTVWLATMSSSLGRLADQLKAAEGVHPVLAIRALASFGLSKFDYVSHGELLRPKSLATIQAKVRKVYRRAFALPKWVPARFLRAPLHLGGVGCPELDVRNVAQLMCTYVLTSWSRNVLSRAAVTFLLDTKDPICEGTDLRARALEYDAQFHTPGTPLVKECMVHEAGNIELLATVDHIYLASDGAVKGQVAGCGVVIWAPGQGVIWEASFGFEASDPVSGDAEWAAKLLGLSVLTSWDGTVTSIVDATQVLTCQFTRAPAKGTYWYLLFREVYSRCSSCNHREVWTPSRHGDGHTGFLYGLHRQAHRLAIRGVGHAAPLTLPLLRFAVGRVILVLGGKVALRPVKAMDKHFQVRAARETHPSLRHWDGRSWTNLFATGSIWVSNLRVIMQAKLLALHEPPKEFGAFRCQHCGELRHLVSQHQVTDCLEYFVYSQRLAVRFWGALARFQFQFLNGVAPIVVRNGFLLHDTDNSMVLGCVPGQPALPYHWAAQGGTEYAVLTHSGFWSCLPAPTATLSAAAQASVLECTIACAGVQPAGVPYSVVFDELPRFILERPLVEVAATSWVSSECFVYDEATTLDYRLSYLLGCVLRTVPWSSLALACAPAHDKPQRHSTGGHSPVHLVSALGGTSLALSEGVARRGPTDALAVLVSREQQPRAERLECWPCAPISVGPALLLYCTEGVHVSGQLHRAGEPWTE</sequence>